<evidence type="ECO:0000256" key="6">
    <source>
        <dbReference type="ARBA" id="ARBA00023027"/>
    </source>
</evidence>
<gene>
    <name evidence="11" type="ORF">CSSPJE1EN1_LOCUS26006</name>
</gene>
<keyword evidence="8 9" id="KW-0413">Isomerase</keyword>
<evidence type="ECO:0000256" key="3">
    <source>
        <dbReference type="ARBA" id="ARBA00004947"/>
    </source>
</evidence>
<comment type="similarity">
    <text evidence="4 9">Belongs to the NAD(P)-dependent epimerase/dehydratase family.</text>
</comment>
<evidence type="ECO:0000259" key="10">
    <source>
        <dbReference type="Pfam" id="PF01370"/>
    </source>
</evidence>
<dbReference type="Gene3D" id="3.90.25.10">
    <property type="entry name" value="UDP-galactose 4-epimerase, domain 1"/>
    <property type="match status" value="1"/>
</dbReference>
<evidence type="ECO:0000256" key="8">
    <source>
        <dbReference type="ARBA" id="ARBA00023235"/>
    </source>
</evidence>
<dbReference type="SUPFAM" id="SSF51735">
    <property type="entry name" value="NAD(P)-binding Rossmann-fold domains"/>
    <property type="match status" value="1"/>
</dbReference>
<keyword evidence="6 9" id="KW-0520">NAD</keyword>
<dbReference type="Proteomes" id="UP001497444">
    <property type="component" value="Unassembled WGS sequence"/>
</dbReference>
<dbReference type="InterPro" id="IPR005886">
    <property type="entry name" value="UDP_G4E"/>
</dbReference>
<keyword evidence="9" id="KW-0119">Carbohydrate metabolism</keyword>
<name>A0ABP0V896_9BRYO</name>
<evidence type="ECO:0000256" key="7">
    <source>
        <dbReference type="ARBA" id="ARBA00023144"/>
    </source>
</evidence>
<dbReference type="PANTHER" id="PTHR43725">
    <property type="entry name" value="UDP-GLUCOSE 4-EPIMERASE"/>
    <property type="match status" value="1"/>
</dbReference>
<keyword evidence="12" id="KW-1185">Reference proteome</keyword>
<evidence type="ECO:0000256" key="4">
    <source>
        <dbReference type="ARBA" id="ARBA00007637"/>
    </source>
</evidence>
<comment type="caution">
    <text evidence="11">The sequence shown here is derived from an EMBL/GenBank/DDBJ whole genome shotgun (WGS) entry which is preliminary data.</text>
</comment>
<evidence type="ECO:0000256" key="1">
    <source>
        <dbReference type="ARBA" id="ARBA00000083"/>
    </source>
</evidence>
<dbReference type="Gene3D" id="3.40.50.720">
    <property type="entry name" value="NAD(P)-binding Rossmann-like Domain"/>
    <property type="match status" value="1"/>
</dbReference>
<evidence type="ECO:0000256" key="5">
    <source>
        <dbReference type="ARBA" id="ARBA00013189"/>
    </source>
</evidence>
<reference evidence="11" key="1">
    <citation type="submission" date="2024-02" db="EMBL/GenBank/DDBJ databases">
        <authorList>
            <consortium name="ELIXIR-Norway"/>
            <consortium name="Elixir Norway"/>
        </authorList>
    </citation>
    <scope>NUCLEOTIDE SEQUENCE</scope>
</reference>
<organism evidence="11 12">
    <name type="scientific">Sphagnum jensenii</name>
    <dbReference type="NCBI Taxonomy" id="128206"/>
    <lineage>
        <taxon>Eukaryota</taxon>
        <taxon>Viridiplantae</taxon>
        <taxon>Streptophyta</taxon>
        <taxon>Embryophyta</taxon>
        <taxon>Bryophyta</taxon>
        <taxon>Sphagnophytina</taxon>
        <taxon>Sphagnopsida</taxon>
        <taxon>Sphagnales</taxon>
        <taxon>Sphagnaceae</taxon>
        <taxon>Sphagnum</taxon>
    </lineage>
</organism>
<dbReference type="PANTHER" id="PTHR43725:SF47">
    <property type="entry name" value="UDP-GLUCOSE 4-EPIMERASE"/>
    <property type="match status" value="1"/>
</dbReference>
<dbReference type="InterPro" id="IPR036291">
    <property type="entry name" value="NAD(P)-bd_dom_sf"/>
</dbReference>
<accession>A0ABP0V896</accession>
<sequence length="284" mass="31315">MSQLIFVTGGGGYVGSHCVLELLINNYDVIVIDNLVNCVELSGKSMPESLIQVERLSGRKLKQFITGDIRDEKIIEKIFTENKIDVVIHFAALKSVGESVAKPLIYYQNNVGGTLTLLQAMKKYGINKFIYSSSATVYGEPQSLPIDESSPTGQNCTNPYGKSKFMVEEILKDLCHSSPDWTVISLRYFNPVGAHSSGDIGEDPQEIPNNLMPYVTQVAVGLRPELKVFGNDYKTIDGTGVRDYIHIEDLSNGHLAALKQIMSKDWKGFNAINLGTGRGYSVLE</sequence>
<proteinExistence type="inferred from homology"/>
<comment type="catalytic activity">
    <reaction evidence="1">
        <text>UDP-alpha-D-glucose = UDP-alpha-D-galactose</text>
        <dbReference type="Rhea" id="RHEA:22168"/>
        <dbReference type="ChEBI" id="CHEBI:58885"/>
        <dbReference type="ChEBI" id="CHEBI:66914"/>
        <dbReference type="EC" id="5.1.3.2"/>
    </reaction>
</comment>
<dbReference type="EC" id="5.1.3.-" evidence="9"/>
<evidence type="ECO:0000313" key="12">
    <source>
        <dbReference type="Proteomes" id="UP001497444"/>
    </source>
</evidence>
<feature type="non-terminal residue" evidence="11">
    <location>
        <position position="284"/>
    </location>
</feature>
<keyword evidence="7" id="KW-0299">Galactose metabolism</keyword>
<dbReference type="Pfam" id="PF01370">
    <property type="entry name" value="Epimerase"/>
    <property type="match status" value="1"/>
</dbReference>
<dbReference type="EMBL" id="CAXAQS010000206">
    <property type="protein sequence ID" value="CAK9250628.1"/>
    <property type="molecule type" value="Genomic_DNA"/>
</dbReference>
<dbReference type="NCBIfam" id="TIGR01179">
    <property type="entry name" value="galE"/>
    <property type="match status" value="1"/>
</dbReference>
<comment type="cofactor">
    <cofactor evidence="2 9">
        <name>NAD(+)</name>
        <dbReference type="ChEBI" id="CHEBI:57540"/>
    </cofactor>
</comment>
<dbReference type="InterPro" id="IPR001509">
    <property type="entry name" value="Epimerase_deHydtase"/>
</dbReference>
<evidence type="ECO:0000313" key="11">
    <source>
        <dbReference type="EMBL" id="CAK9250628.1"/>
    </source>
</evidence>
<protein>
    <recommendedName>
        <fullName evidence="5 9">UDP-glucose 4-epimerase</fullName>
        <ecNumber evidence="9">5.1.3.-</ecNumber>
    </recommendedName>
</protein>
<dbReference type="CDD" id="cd05247">
    <property type="entry name" value="UDP_G4E_1_SDR_e"/>
    <property type="match status" value="1"/>
</dbReference>
<evidence type="ECO:0000256" key="2">
    <source>
        <dbReference type="ARBA" id="ARBA00001911"/>
    </source>
</evidence>
<comment type="pathway">
    <text evidence="3 9">Carbohydrate metabolism; galactose metabolism.</text>
</comment>
<evidence type="ECO:0000256" key="9">
    <source>
        <dbReference type="RuleBase" id="RU366046"/>
    </source>
</evidence>
<feature type="domain" description="NAD-dependent epimerase/dehydratase" evidence="10">
    <location>
        <begin position="5"/>
        <end position="263"/>
    </location>
</feature>